<name>A0ABU2ZM42_9ALTE</name>
<evidence type="ECO:0000256" key="15">
    <source>
        <dbReference type="ARBA" id="ARBA00023136"/>
    </source>
</evidence>
<keyword evidence="11 18" id="KW-0812">Transmembrane</keyword>
<evidence type="ECO:0000256" key="8">
    <source>
        <dbReference type="ARBA" id="ARBA00022475"/>
    </source>
</evidence>
<keyword evidence="10 18" id="KW-0808">Transferase</keyword>
<proteinExistence type="inferred from homology"/>
<keyword evidence="12 18" id="KW-0548">Nucleotidyltransferase</keyword>
<evidence type="ECO:0000256" key="7">
    <source>
        <dbReference type="ARBA" id="ARBA00019373"/>
    </source>
</evidence>
<evidence type="ECO:0000313" key="21">
    <source>
        <dbReference type="Proteomes" id="UP001253545"/>
    </source>
</evidence>
<keyword evidence="16" id="KW-0594">Phospholipid biosynthesis</keyword>
<comment type="caution">
    <text evidence="20">The sequence shown here is derived from an EMBL/GenBank/DDBJ whole genome shotgun (WGS) entry which is preliminary data.</text>
</comment>
<evidence type="ECO:0000256" key="9">
    <source>
        <dbReference type="ARBA" id="ARBA00022516"/>
    </source>
</evidence>
<feature type="transmembrane region" description="Helical" evidence="19">
    <location>
        <begin position="59"/>
        <end position="76"/>
    </location>
</feature>
<dbReference type="Pfam" id="PF01148">
    <property type="entry name" value="CTP_transf_1"/>
    <property type="match status" value="1"/>
</dbReference>
<evidence type="ECO:0000313" key="20">
    <source>
        <dbReference type="EMBL" id="MDT0593700.1"/>
    </source>
</evidence>
<accession>A0ABU2ZM42</accession>
<evidence type="ECO:0000256" key="18">
    <source>
        <dbReference type="RuleBase" id="RU003938"/>
    </source>
</evidence>
<dbReference type="EC" id="2.7.7.41" evidence="6 18"/>
<gene>
    <name evidence="20" type="ORF">RM552_02435</name>
</gene>
<dbReference type="GO" id="GO:0004605">
    <property type="term" value="F:phosphatidate cytidylyltransferase activity"/>
    <property type="evidence" value="ECO:0007669"/>
    <property type="project" value="UniProtKB-EC"/>
</dbReference>
<comment type="catalytic activity">
    <reaction evidence="1 18">
        <text>a 1,2-diacyl-sn-glycero-3-phosphate + CTP + H(+) = a CDP-1,2-diacyl-sn-glycerol + diphosphate</text>
        <dbReference type="Rhea" id="RHEA:16229"/>
        <dbReference type="ChEBI" id="CHEBI:15378"/>
        <dbReference type="ChEBI" id="CHEBI:33019"/>
        <dbReference type="ChEBI" id="CHEBI:37563"/>
        <dbReference type="ChEBI" id="CHEBI:58332"/>
        <dbReference type="ChEBI" id="CHEBI:58608"/>
        <dbReference type="EC" id="2.7.7.41"/>
    </reaction>
</comment>
<dbReference type="Proteomes" id="UP001253545">
    <property type="component" value="Unassembled WGS sequence"/>
</dbReference>
<evidence type="ECO:0000256" key="13">
    <source>
        <dbReference type="ARBA" id="ARBA00022989"/>
    </source>
</evidence>
<evidence type="ECO:0000256" key="14">
    <source>
        <dbReference type="ARBA" id="ARBA00023098"/>
    </source>
</evidence>
<evidence type="ECO:0000256" key="17">
    <source>
        <dbReference type="ARBA" id="ARBA00023264"/>
    </source>
</evidence>
<keyword evidence="13 19" id="KW-1133">Transmembrane helix</keyword>
<keyword evidence="8" id="KW-1003">Cell membrane</keyword>
<evidence type="ECO:0000256" key="1">
    <source>
        <dbReference type="ARBA" id="ARBA00001698"/>
    </source>
</evidence>
<dbReference type="PROSITE" id="PS01315">
    <property type="entry name" value="CDS"/>
    <property type="match status" value="1"/>
</dbReference>
<comment type="pathway">
    <text evidence="4">Lipid metabolism.</text>
</comment>
<evidence type="ECO:0000256" key="3">
    <source>
        <dbReference type="ARBA" id="ARBA00005119"/>
    </source>
</evidence>
<dbReference type="RefSeq" id="WP_311367204.1">
    <property type="nucleotide sequence ID" value="NZ_JAVRHX010000001.1"/>
</dbReference>
<dbReference type="PANTHER" id="PTHR46382">
    <property type="entry name" value="PHOSPHATIDATE CYTIDYLYLTRANSFERASE"/>
    <property type="match status" value="1"/>
</dbReference>
<feature type="transmembrane region" description="Helical" evidence="19">
    <location>
        <begin position="125"/>
        <end position="142"/>
    </location>
</feature>
<evidence type="ECO:0000256" key="5">
    <source>
        <dbReference type="ARBA" id="ARBA00010185"/>
    </source>
</evidence>
<comment type="similarity">
    <text evidence="5 18">Belongs to the CDS family.</text>
</comment>
<feature type="transmembrane region" description="Helical" evidence="19">
    <location>
        <begin position="223"/>
        <end position="240"/>
    </location>
</feature>
<protein>
    <recommendedName>
        <fullName evidence="7 18">Phosphatidate cytidylyltransferase</fullName>
        <ecNumber evidence="6 18">2.7.7.41</ecNumber>
    </recommendedName>
</protein>
<evidence type="ECO:0000256" key="4">
    <source>
        <dbReference type="ARBA" id="ARBA00005189"/>
    </source>
</evidence>
<sequence>MISSLTQRVLTAVVLAPIAIAAILFLPAEQFRYFVAAVILLGAYEWANMSGISGRLFKGWFTLFIAVLIAILIVLVDTESIWLQGEELNGIYFFILQISVLWWLFSLFMIIAYPKYSHFWKNSRSIRACFGVLTLIPTWVALVTLRTSLVEVDYYGASLLFYVLGIVWAADIGAFFVGVKFGKHKLRPNVSPGKTLEGLFGGVMASFAIIAFAALHFSTDPSLIWLHLLIGGITVGVSALGDLNESMIKRCAGIKDSGKILPGHGGVMDRIDSLTAAFPVFAFCYVVWMA</sequence>
<evidence type="ECO:0000256" key="11">
    <source>
        <dbReference type="ARBA" id="ARBA00022692"/>
    </source>
</evidence>
<comment type="pathway">
    <text evidence="3 18">Phospholipid metabolism; CDP-diacylglycerol biosynthesis; CDP-diacylglycerol from sn-glycerol 3-phosphate: step 3/3.</text>
</comment>
<evidence type="ECO:0000256" key="12">
    <source>
        <dbReference type="ARBA" id="ARBA00022695"/>
    </source>
</evidence>
<keyword evidence="17" id="KW-1208">Phospholipid metabolism</keyword>
<feature type="transmembrane region" description="Helical" evidence="19">
    <location>
        <begin position="198"/>
        <end position="217"/>
    </location>
</feature>
<evidence type="ECO:0000256" key="6">
    <source>
        <dbReference type="ARBA" id="ARBA00012487"/>
    </source>
</evidence>
<keyword evidence="9" id="KW-0444">Lipid biosynthesis</keyword>
<evidence type="ECO:0000256" key="19">
    <source>
        <dbReference type="SAM" id="Phobius"/>
    </source>
</evidence>
<evidence type="ECO:0000256" key="16">
    <source>
        <dbReference type="ARBA" id="ARBA00023209"/>
    </source>
</evidence>
<feature type="transmembrane region" description="Helical" evidence="19">
    <location>
        <begin position="31"/>
        <end position="47"/>
    </location>
</feature>
<dbReference type="EMBL" id="JAVRHX010000001">
    <property type="protein sequence ID" value="MDT0593700.1"/>
    <property type="molecule type" value="Genomic_DNA"/>
</dbReference>
<reference evidence="20 21" key="1">
    <citation type="submission" date="2023-09" db="EMBL/GenBank/DDBJ databases">
        <authorList>
            <person name="Rey-Velasco X."/>
        </authorList>
    </citation>
    <scope>NUCLEOTIDE SEQUENCE [LARGE SCALE GENOMIC DNA]</scope>
    <source>
        <strain evidence="20 21">P117</strain>
    </source>
</reference>
<keyword evidence="15 19" id="KW-0472">Membrane</keyword>
<comment type="subcellular location">
    <subcellularLocation>
        <location evidence="2">Cell membrane</location>
        <topology evidence="2">Multi-pass membrane protein</topology>
    </subcellularLocation>
</comment>
<feature type="transmembrane region" description="Helical" evidence="19">
    <location>
        <begin position="91"/>
        <end position="113"/>
    </location>
</feature>
<organism evidence="20 21">
    <name type="scientific">Glaciecola petra</name>
    <dbReference type="NCBI Taxonomy" id="3075602"/>
    <lineage>
        <taxon>Bacteria</taxon>
        <taxon>Pseudomonadati</taxon>
        <taxon>Pseudomonadota</taxon>
        <taxon>Gammaproteobacteria</taxon>
        <taxon>Alteromonadales</taxon>
        <taxon>Alteromonadaceae</taxon>
        <taxon>Glaciecola</taxon>
    </lineage>
</organism>
<evidence type="ECO:0000256" key="10">
    <source>
        <dbReference type="ARBA" id="ARBA00022679"/>
    </source>
</evidence>
<feature type="transmembrane region" description="Helical" evidence="19">
    <location>
        <begin position="154"/>
        <end position="177"/>
    </location>
</feature>
<keyword evidence="14" id="KW-0443">Lipid metabolism</keyword>
<dbReference type="InterPro" id="IPR000374">
    <property type="entry name" value="PC_trans"/>
</dbReference>
<evidence type="ECO:0000256" key="2">
    <source>
        <dbReference type="ARBA" id="ARBA00004651"/>
    </source>
</evidence>
<dbReference type="PANTHER" id="PTHR46382:SF1">
    <property type="entry name" value="PHOSPHATIDATE CYTIDYLYLTRANSFERASE"/>
    <property type="match status" value="1"/>
</dbReference>
<keyword evidence="21" id="KW-1185">Reference proteome</keyword>